<dbReference type="Proteomes" id="UP001162480">
    <property type="component" value="Chromosome 8"/>
</dbReference>
<keyword evidence="3" id="KW-1185">Reference proteome</keyword>
<proteinExistence type="predicted"/>
<gene>
    <name evidence="2" type="ORF">OCTVUL_1B016991</name>
</gene>
<organism evidence="2 3">
    <name type="scientific">Octopus vulgaris</name>
    <name type="common">Common octopus</name>
    <dbReference type="NCBI Taxonomy" id="6645"/>
    <lineage>
        <taxon>Eukaryota</taxon>
        <taxon>Metazoa</taxon>
        <taxon>Spiralia</taxon>
        <taxon>Lophotrochozoa</taxon>
        <taxon>Mollusca</taxon>
        <taxon>Cephalopoda</taxon>
        <taxon>Coleoidea</taxon>
        <taxon>Octopodiformes</taxon>
        <taxon>Octopoda</taxon>
        <taxon>Incirrata</taxon>
        <taxon>Octopodidae</taxon>
        <taxon>Octopus</taxon>
    </lineage>
</organism>
<accession>A0AA36B4F5</accession>
<evidence type="ECO:0000313" key="3">
    <source>
        <dbReference type="Proteomes" id="UP001162480"/>
    </source>
</evidence>
<feature type="compositionally biased region" description="Basic and acidic residues" evidence="1">
    <location>
        <begin position="126"/>
        <end position="140"/>
    </location>
</feature>
<feature type="region of interest" description="Disordered" evidence="1">
    <location>
        <begin position="1"/>
        <end position="38"/>
    </location>
</feature>
<evidence type="ECO:0000256" key="1">
    <source>
        <dbReference type="SAM" id="MobiDB-lite"/>
    </source>
</evidence>
<dbReference type="EMBL" id="OX597821">
    <property type="protein sequence ID" value="CAI9727154.1"/>
    <property type="molecule type" value="Genomic_DNA"/>
</dbReference>
<protein>
    <submittedName>
        <fullName evidence="2">Uncharacterized protein</fullName>
    </submittedName>
</protein>
<feature type="compositionally biased region" description="Basic and acidic residues" evidence="1">
    <location>
        <begin position="1"/>
        <end position="25"/>
    </location>
</feature>
<dbReference type="AlphaFoldDB" id="A0AA36B4F5"/>
<name>A0AA36B4F5_OCTVU</name>
<feature type="region of interest" description="Disordered" evidence="1">
    <location>
        <begin position="120"/>
        <end position="140"/>
    </location>
</feature>
<sequence length="140" mass="16716">MKEQRKRELADKEKLAEKERLEERKNRKCERKKSPTTAEIKWCKGMEEEMQQETENVEEPITEISKGEVEVQSDEEIEQKSRELYDKGILKKGEELQSDGDADKQKYEKIQPIELQWNSKEMEDEGNIKENRNVEKNLTR</sequence>
<reference evidence="2" key="1">
    <citation type="submission" date="2023-08" db="EMBL/GenBank/DDBJ databases">
        <authorList>
            <person name="Alioto T."/>
            <person name="Alioto T."/>
            <person name="Gomez Garrido J."/>
        </authorList>
    </citation>
    <scope>NUCLEOTIDE SEQUENCE</scope>
</reference>
<evidence type="ECO:0000313" key="2">
    <source>
        <dbReference type="EMBL" id="CAI9727154.1"/>
    </source>
</evidence>